<evidence type="ECO:0000313" key="7">
    <source>
        <dbReference type="EMBL" id="CAE6402842.1"/>
    </source>
</evidence>
<protein>
    <recommendedName>
        <fullName evidence="6">CFEM domain-containing protein</fullName>
    </recommendedName>
</protein>
<dbReference type="EMBL" id="CAJMWS010000304">
    <property type="protein sequence ID" value="CAE6402842.1"/>
    <property type="molecule type" value="Genomic_DNA"/>
</dbReference>
<gene>
    <name evidence="7" type="ORF">RDB_LOCUS57431</name>
</gene>
<comment type="caution">
    <text evidence="7">The sequence shown here is derived from an EMBL/GenBank/DDBJ whole genome shotgun (WGS) entry which is preliminary data.</text>
</comment>
<keyword evidence="3 5" id="KW-0732">Signal</keyword>
<feature type="domain" description="CFEM" evidence="6">
    <location>
        <begin position="1"/>
        <end position="108"/>
    </location>
</feature>
<organism evidence="7 8">
    <name type="scientific">Rhizoctonia solani</name>
    <dbReference type="NCBI Taxonomy" id="456999"/>
    <lineage>
        <taxon>Eukaryota</taxon>
        <taxon>Fungi</taxon>
        <taxon>Dikarya</taxon>
        <taxon>Basidiomycota</taxon>
        <taxon>Agaricomycotina</taxon>
        <taxon>Agaricomycetes</taxon>
        <taxon>Cantharellales</taxon>
        <taxon>Ceratobasidiaceae</taxon>
        <taxon>Rhizoctonia</taxon>
    </lineage>
</organism>
<evidence type="ECO:0000256" key="3">
    <source>
        <dbReference type="ARBA" id="ARBA00022729"/>
    </source>
</evidence>
<sequence length="118" mass="12812">MFCRLSFLVVAFITFFATVANAQFPSCAEPCIGQASPGSCSLSDNTCLCQNASYCNATNTCFKNSCSATDWKAAYDYSVSLCNQAGVTQGNILNPPTKRTIAFEARHTFVPVYVRRGH</sequence>
<feature type="signal peptide" evidence="5">
    <location>
        <begin position="1"/>
        <end position="22"/>
    </location>
</feature>
<dbReference type="SMART" id="SM00747">
    <property type="entry name" value="CFEM"/>
    <property type="match status" value="1"/>
</dbReference>
<dbReference type="InterPro" id="IPR008427">
    <property type="entry name" value="Extracellular_membr_CFEM_dom"/>
</dbReference>
<evidence type="ECO:0000313" key="8">
    <source>
        <dbReference type="Proteomes" id="UP000663846"/>
    </source>
</evidence>
<proteinExistence type="predicted"/>
<dbReference type="Pfam" id="PF05730">
    <property type="entry name" value="CFEM"/>
    <property type="match status" value="1"/>
</dbReference>
<keyword evidence="4" id="KW-1015">Disulfide bond</keyword>
<reference evidence="7" key="1">
    <citation type="submission" date="2021-01" db="EMBL/GenBank/DDBJ databases">
        <authorList>
            <person name="Kaushik A."/>
        </authorList>
    </citation>
    <scope>NUCLEOTIDE SEQUENCE</scope>
    <source>
        <strain evidence="7">AG1-1C</strain>
    </source>
</reference>
<evidence type="ECO:0000256" key="1">
    <source>
        <dbReference type="ARBA" id="ARBA00004613"/>
    </source>
</evidence>
<comment type="subcellular location">
    <subcellularLocation>
        <location evidence="1">Secreted</location>
    </subcellularLocation>
</comment>
<dbReference type="GO" id="GO:0005576">
    <property type="term" value="C:extracellular region"/>
    <property type="evidence" value="ECO:0007669"/>
    <property type="project" value="UniProtKB-SubCell"/>
</dbReference>
<evidence type="ECO:0000259" key="6">
    <source>
        <dbReference type="PROSITE" id="PS52012"/>
    </source>
</evidence>
<evidence type="ECO:0000256" key="5">
    <source>
        <dbReference type="SAM" id="SignalP"/>
    </source>
</evidence>
<dbReference type="Proteomes" id="UP000663846">
    <property type="component" value="Unassembled WGS sequence"/>
</dbReference>
<keyword evidence="2" id="KW-0964">Secreted</keyword>
<evidence type="ECO:0000256" key="2">
    <source>
        <dbReference type="ARBA" id="ARBA00022525"/>
    </source>
</evidence>
<accession>A0A8H2WVL4</accession>
<dbReference type="PROSITE" id="PS52012">
    <property type="entry name" value="CFEM"/>
    <property type="match status" value="1"/>
</dbReference>
<evidence type="ECO:0000256" key="4">
    <source>
        <dbReference type="ARBA" id="ARBA00023157"/>
    </source>
</evidence>
<name>A0A8H2WVL4_9AGAM</name>
<dbReference type="AlphaFoldDB" id="A0A8H2WVL4"/>
<feature type="chain" id="PRO_5034979070" description="CFEM domain-containing protein" evidence="5">
    <location>
        <begin position="23"/>
        <end position="118"/>
    </location>
</feature>